<dbReference type="eggNOG" id="ENOG502S8JK">
    <property type="taxonomic scope" value="Eukaryota"/>
</dbReference>
<dbReference type="PANTHER" id="PTHR35332">
    <property type="entry name" value="REGULATION OF ENOLASE PROTEIN 1"/>
    <property type="match status" value="1"/>
</dbReference>
<accession>S8BSS7</accession>
<dbReference type="AlphaFoldDB" id="S8BSS7"/>
<dbReference type="EMBL" id="AQGS01000110">
    <property type="protein sequence ID" value="EPS42538.1"/>
    <property type="molecule type" value="Genomic_DNA"/>
</dbReference>
<gene>
    <name evidence="1" type="ORF">H072_3481</name>
</gene>
<name>S8BSS7_DACHA</name>
<dbReference type="Gene3D" id="2.60.120.200">
    <property type="match status" value="1"/>
</dbReference>
<dbReference type="Proteomes" id="UP000015100">
    <property type="component" value="Unassembled WGS sequence"/>
</dbReference>
<dbReference type="STRING" id="1284197.S8BSS7"/>
<dbReference type="Pfam" id="PF07081">
    <property type="entry name" value="DUF1349"/>
    <property type="match status" value="1"/>
</dbReference>
<comment type="caution">
    <text evidence="1">The sequence shown here is derived from an EMBL/GenBank/DDBJ whole genome shotgun (WGS) entry which is preliminary data.</text>
</comment>
<dbReference type="InterPro" id="IPR009784">
    <property type="entry name" value="DUF1349"/>
</dbReference>
<organism evidence="1 2">
    <name type="scientific">Dactylellina haptotyla (strain CBS 200.50)</name>
    <name type="common">Nematode-trapping fungus</name>
    <name type="synonym">Monacrosporium haptotylum</name>
    <dbReference type="NCBI Taxonomy" id="1284197"/>
    <lineage>
        <taxon>Eukaryota</taxon>
        <taxon>Fungi</taxon>
        <taxon>Dikarya</taxon>
        <taxon>Ascomycota</taxon>
        <taxon>Pezizomycotina</taxon>
        <taxon>Orbiliomycetes</taxon>
        <taxon>Orbiliales</taxon>
        <taxon>Orbiliaceae</taxon>
        <taxon>Dactylellina</taxon>
    </lineage>
</organism>
<dbReference type="PANTHER" id="PTHR35332:SF2">
    <property type="entry name" value="REGULATION OF ENOLASE PROTEIN 1"/>
    <property type="match status" value="1"/>
</dbReference>
<reference evidence="1 2" key="1">
    <citation type="journal article" date="2013" name="PLoS Genet.">
        <title>Genomic mechanisms accounting for the adaptation to parasitism in nematode-trapping fungi.</title>
        <authorList>
            <person name="Meerupati T."/>
            <person name="Andersson K.M."/>
            <person name="Friman E."/>
            <person name="Kumar D."/>
            <person name="Tunlid A."/>
            <person name="Ahren D."/>
        </authorList>
    </citation>
    <scope>NUCLEOTIDE SEQUENCE [LARGE SCALE GENOMIC DNA]</scope>
    <source>
        <strain evidence="1 2">CBS 200.50</strain>
    </source>
</reference>
<dbReference type="OrthoDB" id="42525at2759"/>
<evidence type="ECO:0000313" key="2">
    <source>
        <dbReference type="Proteomes" id="UP000015100"/>
    </source>
</evidence>
<keyword evidence="2" id="KW-1185">Reference proteome</keyword>
<proteinExistence type="predicted"/>
<evidence type="ECO:0000313" key="1">
    <source>
        <dbReference type="EMBL" id="EPS42538.1"/>
    </source>
</evidence>
<dbReference type="HOGENOM" id="CLU_762950_0_0_1"/>
<sequence>MSSSKSPLFSVIAPPSTDIWRKPPATNRFNAPTARLGSKPLKLFKRARITFSLPPRSELVKYDQGGLLLAVKRHGQPTTEAQWIKTGIEYYLDKPWVGTVCCDKWADWSITPLGEDMECPTATIEAERSNDELGKSLWIYLVRGEKRIPLREVNFIFADEEGDTVNGPVYVDVGAYAARPLKKEGDEAEELEVKIWDVEVEWREETLDLQQVRLMHAEYPSRATTQLPTKRSVPLAGLASLERSESVIDSGTTPRSWSAGSKNSVEDRYLADASLPVTYQRARRPQIHTPSTVWRTTHVNVRSPANRNLTSNIPPAFAACPSDTTSAPFAALVITDDDDDDDDDDAWLLLLCYLIPRPTVRRR</sequence>
<protein>
    <submittedName>
        <fullName evidence="1">Uncharacterized protein</fullName>
    </submittedName>
</protein>
<reference evidence="2" key="2">
    <citation type="submission" date="2013-04" db="EMBL/GenBank/DDBJ databases">
        <title>Genomic mechanisms accounting for the adaptation to parasitism in nematode-trapping fungi.</title>
        <authorList>
            <person name="Ahren D.G."/>
        </authorList>
    </citation>
    <scope>NUCLEOTIDE SEQUENCE [LARGE SCALE GENOMIC DNA]</scope>
    <source>
        <strain evidence="2">CBS 200.50</strain>
    </source>
</reference>